<reference evidence="1 2" key="1">
    <citation type="submission" date="2014-10" db="EMBL/GenBank/DDBJ databases">
        <title>Draft genome of the hookworm Ancylostoma caninum.</title>
        <authorList>
            <person name="Mitreva M."/>
        </authorList>
    </citation>
    <scope>NUCLEOTIDE SEQUENCE [LARGE SCALE GENOMIC DNA]</scope>
    <source>
        <strain evidence="1 2">Baltimore</strain>
    </source>
</reference>
<dbReference type="InterPro" id="IPR039212">
    <property type="entry name" value="RBFA_mitochondrial"/>
</dbReference>
<dbReference type="EMBL" id="JOJR01001533">
    <property type="protein sequence ID" value="RCN30536.1"/>
    <property type="molecule type" value="Genomic_DNA"/>
</dbReference>
<dbReference type="InterPro" id="IPR023799">
    <property type="entry name" value="RbfA_dom_sf"/>
</dbReference>
<sequence length="188" mass="21515">MRPWEGTSNESWARGLDMIWGSISRRNSSTCNAPPPARLALNIEPIGSRMVISMRYLDAVDKEPQQSLYNAYCRLEDRILLRSLGQQQRHLDQKKVIQLSAILEGMINEAASANEEISRHAVQFTKVKVNRSFTDVRVWWLCTGVNDEEIEAALKSQRHNLRKTLSDSIGVNCPELLFEPDRSELMMQ</sequence>
<proteinExistence type="predicted"/>
<dbReference type="SUPFAM" id="SSF89919">
    <property type="entry name" value="Ribosome-binding factor A, RbfA"/>
    <property type="match status" value="1"/>
</dbReference>
<name>A0A368FEC8_ANCCA</name>
<dbReference type="PANTHER" id="PTHR14725">
    <property type="entry name" value="RIBOSOME-BINDING FACTOR A, MITOCHONDRIAL-RELATED"/>
    <property type="match status" value="1"/>
</dbReference>
<dbReference type="Pfam" id="PF02033">
    <property type="entry name" value="RBFA"/>
    <property type="match status" value="1"/>
</dbReference>
<accession>A0A368FEC8</accession>
<dbReference type="STRING" id="29170.A0A368FEC8"/>
<keyword evidence="2" id="KW-1185">Reference proteome</keyword>
<protein>
    <submittedName>
        <fullName evidence="1">Uncharacterized protein</fullName>
    </submittedName>
</protein>
<gene>
    <name evidence="1" type="ORF">ANCCAN_23690</name>
</gene>
<dbReference type="OrthoDB" id="418445at2759"/>
<evidence type="ECO:0000313" key="1">
    <source>
        <dbReference type="EMBL" id="RCN30536.1"/>
    </source>
</evidence>
<dbReference type="PANTHER" id="PTHR14725:SF0">
    <property type="entry name" value="RIBOSOME-BINDING FACTOR A, MITOCHONDRIAL-RELATED"/>
    <property type="match status" value="1"/>
</dbReference>
<dbReference type="Proteomes" id="UP000252519">
    <property type="component" value="Unassembled WGS sequence"/>
</dbReference>
<feature type="non-terminal residue" evidence="1">
    <location>
        <position position="188"/>
    </location>
</feature>
<organism evidence="1 2">
    <name type="scientific">Ancylostoma caninum</name>
    <name type="common">Dog hookworm</name>
    <dbReference type="NCBI Taxonomy" id="29170"/>
    <lineage>
        <taxon>Eukaryota</taxon>
        <taxon>Metazoa</taxon>
        <taxon>Ecdysozoa</taxon>
        <taxon>Nematoda</taxon>
        <taxon>Chromadorea</taxon>
        <taxon>Rhabditida</taxon>
        <taxon>Rhabditina</taxon>
        <taxon>Rhabditomorpha</taxon>
        <taxon>Strongyloidea</taxon>
        <taxon>Ancylostomatidae</taxon>
        <taxon>Ancylostomatinae</taxon>
        <taxon>Ancylostoma</taxon>
    </lineage>
</organism>
<evidence type="ECO:0000313" key="2">
    <source>
        <dbReference type="Proteomes" id="UP000252519"/>
    </source>
</evidence>
<dbReference type="InterPro" id="IPR000238">
    <property type="entry name" value="RbfA"/>
</dbReference>
<dbReference type="InterPro" id="IPR015946">
    <property type="entry name" value="KH_dom-like_a/b"/>
</dbReference>
<comment type="caution">
    <text evidence="1">The sequence shown here is derived from an EMBL/GenBank/DDBJ whole genome shotgun (WGS) entry which is preliminary data.</text>
</comment>
<dbReference type="Gene3D" id="3.30.300.20">
    <property type="match status" value="1"/>
</dbReference>
<dbReference type="AlphaFoldDB" id="A0A368FEC8"/>